<evidence type="ECO:0000313" key="1">
    <source>
        <dbReference type="EMBL" id="GFG73526.1"/>
    </source>
</evidence>
<dbReference type="RefSeq" id="WP_246216599.1">
    <property type="nucleotide sequence ID" value="NZ_BLKW01000002.1"/>
</dbReference>
<accession>A0A7I9XV99</accession>
<organism evidence="1 2">
    <name type="scientific">Mycobacterium botniense</name>
    <dbReference type="NCBI Taxonomy" id="84962"/>
    <lineage>
        <taxon>Bacteria</taxon>
        <taxon>Bacillati</taxon>
        <taxon>Actinomycetota</taxon>
        <taxon>Actinomycetes</taxon>
        <taxon>Mycobacteriales</taxon>
        <taxon>Mycobacteriaceae</taxon>
        <taxon>Mycobacterium</taxon>
    </lineage>
</organism>
<protein>
    <recommendedName>
        <fullName evidence="3">Peptidase M50</fullName>
    </recommendedName>
</protein>
<dbReference type="AlphaFoldDB" id="A0A7I9XV99"/>
<evidence type="ECO:0008006" key="3">
    <source>
        <dbReference type="Google" id="ProtNLM"/>
    </source>
</evidence>
<keyword evidence="2" id="KW-1185">Reference proteome</keyword>
<dbReference type="EMBL" id="BLKW01000002">
    <property type="protein sequence ID" value="GFG73526.1"/>
    <property type="molecule type" value="Genomic_DNA"/>
</dbReference>
<comment type="caution">
    <text evidence="1">The sequence shown here is derived from an EMBL/GenBank/DDBJ whole genome shotgun (WGS) entry which is preliminary data.</text>
</comment>
<name>A0A7I9XV99_9MYCO</name>
<gene>
    <name evidence="1" type="ORF">MBOT_08910</name>
</gene>
<proteinExistence type="predicted"/>
<evidence type="ECO:0000313" key="2">
    <source>
        <dbReference type="Proteomes" id="UP000465361"/>
    </source>
</evidence>
<dbReference type="Proteomes" id="UP000465361">
    <property type="component" value="Unassembled WGS sequence"/>
</dbReference>
<sequence>MTLPASGLPLSVVQPVTHTIPVAHGAETKTAVLVFGERGVPRPLTGLPVRHIAAAPDVDTVIGVHRRLVVVGADTELALVLSRLLRAERLDIEVGYAPPRRTAATRVYRLPAGRRAARRARRGTARRVPLIRDETGAVIVGGALWRGANGPLHGEAVVDDAVLFDGEVAGVCVEPMAVPPGVRAAVLTRRGRPRRWLSGRAAQLGSTGVLVTRDGVGAPRPLTRSTFYRHTEGWLLVR</sequence>
<reference evidence="1 2" key="1">
    <citation type="journal article" date="2019" name="Emerg. Microbes Infect.">
        <title>Comprehensive subspecies identification of 175 nontuberculous mycobacteria species based on 7547 genomic profiles.</title>
        <authorList>
            <person name="Matsumoto Y."/>
            <person name="Kinjo T."/>
            <person name="Motooka D."/>
            <person name="Nabeya D."/>
            <person name="Jung N."/>
            <person name="Uechi K."/>
            <person name="Horii T."/>
            <person name="Iida T."/>
            <person name="Fujita J."/>
            <person name="Nakamura S."/>
        </authorList>
    </citation>
    <scope>NUCLEOTIDE SEQUENCE [LARGE SCALE GENOMIC DNA]</scope>
    <source>
        <strain evidence="1 2">JCM 17322</strain>
    </source>
</reference>